<dbReference type="STRING" id="1140003.OMY_01055"/>
<evidence type="ECO:0000313" key="2">
    <source>
        <dbReference type="EMBL" id="EOT83898.1"/>
    </source>
</evidence>
<accession>S0L852</accession>
<dbReference type="OrthoDB" id="61127at2"/>
<dbReference type="PANTHER" id="PTHR30050:SF8">
    <property type="entry name" value="PRIMOSOMAL PROTEIN DNAI"/>
    <property type="match status" value="1"/>
</dbReference>
<dbReference type="CDD" id="cd00009">
    <property type="entry name" value="AAA"/>
    <property type="match status" value="1"/>
</dbReference>
<reference evidence="2 3" key="1">
    <citation type="submission" date="2013-03" db="EMBL/GenBank/DDBJ databases">
        <title>The Genome Sequence of Enterococcus sulfureus ATCC_49903 (PacBio/Illumina hybrid assembly).</title>
        <authorList>
            <consortium name="The Broad Institute Genomics Platform"/>
            <consortium name="The Broad Institute Genome Sequencing Center for Infectious Disease"/>
            <person name="Earl A."/>
            <person name="Russ C."/>
            <person name="Gilmore M."/>
            <person name="Surin D."/>
            <person name="Walker B."/>
            <person name="Young S."/>
            <person name="Zeng Q."/>
            <person name="Gargeya S."/>
            <person name="Fitzgerald M."/>
            <person name="Haas B."/>
            <person name="Abouelleil A."/>
            <person name="Allen A.W."/>
            <person name="Alvarado L."/>
            <person name="Arachchi H.M."/>
            <person name="Berlin A.M."/>
            <person name="Chapman S.B."/>
            <person name="Gainer-Dewar J."/>
            <person name="Goldberg J."/>
            <person name="Griggs A."/>
            <person name="Gujja S."/>
            <person name="Hansen M."/>
            <person name="Howarth C."/>
            <person name="Imamovic A."/>
            <person name="Ireland A."/>
            <person name="Larimer J."/>
            <person name="McCowan C."/>
            <person name="Murphy C."/>
            <person name="Pearson M."/>
            <person name="Poon T.W."/>
            <person name="Priest M."/>
            <person name="Roberts A."/>
            <person name="Saif S."/>
            <person name="Shea T."/>
            <person name="Sisk P."/>
            <person name="Sykes S."/>
            <person name="Wortman J."/>
            <person name="Nusbaum C."/>
            <person name="Birren B."/>
        </authorList>
    </citation>
    <scope>NUCLEOTIDE SEQUENCE [LARGE SCALE GENOMIC DNA]</scope>
    <source>
        <strain evidence="2 3">ATCC 49903</strain>
    </source>
</reference>
<dbReference type="Pfam" id="PF01695">
    <property type="entry name" value="IstB_IS21"/>
    <property type="match status" value="1"/>
</dbReference>
<dbReference type="AlphaFoldDB" id="S0L852"/>
<evidence type="ECO:0000313" key="3">
    <source>
        <dbReference type="Proteomes" id="UP000015961"/>
    </source>
</evidence>
<dbReference type="InterPro" id="IPR003593">
    <property type="entry name" value="AAA+_ATPase"/>
</dbReference>
<organism evidence="2 3">
    <name type="scientific">Enterococcus sulfureus ATCC 49903</name>
    <dbReference type="NCBI Taxonomy" id="1140003"/>
    <lineage>
        <taxon>Bacteria</taxon>
        <taxon>Bacillati</taxon>
        <taxon>Bacillota</taxon>
        <taxon>Bacilli</taxon>
        <taxon>Lactobacillales</taxon>
        <taxon>Enterococcaceae</taxon>
        <taxon>Enterococcus</taxon>
    </lineage>
</organism>
<dbReference type="InterPro" id="IPR002611">
    <property type="entry name" value="IstB_ATP-bd"/>
</dbReference>
<dbReference type="Gene3D" id="3.40.50.300">
    <property type="entry name" value="P-loop containing nucleotide triphosphate hydrolases"/>
    <property type="match status" value="1"/>
</dbReference>
<gene>
    <name evidence="2" type="ORF">I573_01623</name>
</gene>
<dbReference type="NCBIfam" id="NF006505">
    <property type="entry name" value="PRK08939.1"/>
    <property type="match status" value="1"/>
</dbReference>
<dbReference type="SMART" id="SM00382">
    <property type="entry name" value="AAA"/>
    <property type="match status" value="1"/>
</dbReference>
<dbReference type="PANTHER" id="PTHR30050">
    <property type="entry name" value="CHROMOSOMAL REPLICATION INITIATOR PROTEIN DNAA"/>
    <property type="match status" value="1"/>
</dbReference>
<dbReference type="EMBL" id="ASWO01000005">
    <property type="protein sequence ID" value="EOT83898.1"/>
    <property type="molecule type" value="Genomic_DNA"/>
</dbReference>
<name>S0L852_9ENTE</name>
<protein>
    <submittedName>
        <fullName evidence="2">Primosomal protein DnaI</fullName>
    </submittedName>
</protein>
<sequence>MEDLGKSMQRKMDQNNYRARYQEMMQEVLQNEEVKQFLEDHQQELTQQDIQKSFAKLYEFVQEKQKFLTDDKNMIAPGYEPKLTMNFHFIDVTYVPTTALLEKEHQQEVKARIHTLHMPKDIQDASIEHYERTTGRSQAWLGAVDFIESYLADPKAFHKGLYLVGPFGVGKTYLLGAIARELAEAGKQTTLVHFPTFASDMKQAIGKDQVGEKLDAVKRTPILMIDDIGADSMSSWIRDEVFGIILQHRMQEQLPTFFSSNFSVEELEAHLTVSQRGDVEPLKSKRIMERIRYLVKEIEVTGPNRRLGEQ</sequence>
<dbReference type="GO" id="GO:0005524">
    <property type="term" value="F:ATP binding"/>
    <property type="evidence" value="ECO:0007669"/>
    <property type="project" value="InterPro"/>
</dbReference>
<feature type="domain" description="AAA+ ATPase" evidence="1">
    <location>
        <begin position="157"/>
        <end position="292"/>
    </location>
</feature>
<dbReference type="GO" id="GO:0006260">
    <property type="term" value="P:DNA replication"/>
    <property type="evidence" value="ECO:0007669"/>
    <property type="project" value="TreeGrafter"/>
</dbReference>
<dbReference type="InterPro" id="IPR027417">
    <property type="entry name" value="P-loop_NTPase"/>
</dbReference>
<evidence type="ECO:0000259" key="1">
    <source>
        <dbReference type="SMART" id="SM00382"/>
    </source>
</evidence>
<dbReference type="RefSeq" id="WP_016185507.1">
    <property type="nucleotide sequence ID" value="NZ_ASWO01000005.1"/>
</dbReference>
<dbReference type="Pfam" id="PF07319">
    <property type="entry name" value="DnaI_N"/>
    <property type="match status" value="1"/>
</dbReference>
<dbReference type="InterPro" id="IPR009928">
    <property type="entry name" value="DnaI_N"/>
</dbReference>
<proteinExistence type="predicted"/>
<dbReference type="SUPFAM" id="SSF52540">
    <property type="entry name" value="P-loop containing nucleoside triphosphate hydrolases"/>
    <property type="match status" value="2"/>
</dbReference>
<comment type="caution">
    <text evidence="2">The sequence shown here is derived from an EMBL/GenBank/DDBJ whole genome shotgun (WGS) entry which is preliminary data.</text>
</comment>
<dbReference type="PATRIC" id="fig|1140003.3.peg.1013"/>
<dbReference type="eggNOG" id="COG1484">
    <property type="taxonomic scope" value="Bacteria"/>
</dbReference>
<keyword evidence="3" id="KW-1185">Reference proteome</keyword>
<dbReference type="Proteomes" id="UP000015961">
    <property type="component" value="Unassembled WGS sequence"/>
</dbReference>